<dbReference type="Gene3D" id="2.170.120.30">
    <property type="match status" value="2"/>
</dbReference>
<dbReference type="PANTHER" id="PTHR37804:SF1">
    <property type="entry name" value="CDAA REGULATORY PROTEIN CDAR"/>
    <property type="match status" value="1"/>
</dbReference>
<organism evidence="1 2">
    <name type="scientific">Aneurinibacillus aneurinilyticus</name>
    <name type="common">Bacillus aneurinolyticus</name>
    <dbReference type="NCBI Taxonomy" id="1391"/>
    <lineage>
        <taxon>Bacteria</taxon>
        <taxon>Bacillati</taxon>
        <taxon>Bacillota</taxon>
        <taxon>Bacilli</taxon>
        <taxon>Bacillales</taxon>
        <taxon>Paenibacillaceae</taxon>
        <taxon>Aneurinibacillus group</taxon>
        <taxon>Aneurinibacillus</taxon>
    </lineage>
</organism>
<accession>A0A848D3A8</accession>
<dbReference type="InterPro" id="IPR012505">
    <property type="entry name" value="YbbR"/>
</dbReference>
<dbReference type="RefSeq" id="WP_168976653.1">
    <property type="nucleotide sequence ID" value="NZ_JABAGO010000075.1"/>
</dbReference>
<comment type="caution">
    <text evidence="1">The sequence shown here is derived from an EMBL/GenBank/DDBJ whole genome shotgun (WGS) entry which is preliminary data.</text>
</comment>
<dbReference type="Proteomes" id="UP000561326">
    <property type="component" value="Unassembled WGS sequence"/>
</dbReference>
<sequence length="440" mass="47333">MDRWLNNNTVVKVISLLLALMLWAVVNNDPTVSTGVGPGQVTSHTNQVGLKVRYDARKYLVQAPSTVQVELKGRKDLLAMSSLISPDSFDVYVDLRNYGSGKHDVPVQYEGVPRGLEVAIQPSHVTVTIEEIKKIEKTIQVDVVGKTKAYGKVGQPVVNPQTVTVTVPESRVKDVAFVRAYVSVEGAEESVDTRAPLRVLDHRGDPVEAAKVSPATVDIHVPLSLTPAKTVPLKVGGKGVPADGYQVTAVTVNPKQVTLYGSQEVLNTISAIMLPDVEVSGLSESKTVPVNIPLPDKIQKADVTLAEVSITIVKKDEAAIGAVPNETGKPEEQPQPPATIRDSVELPIKVQGLAEGQSAEFVKPSSGRIEIQLQGTKEAIEKMDKNKLFASIDMSGKPPGQYTSSIHVSNLPSDVKIVNQQGLQAVVLVREQVDNQRVNS</sequence>
<dbReference type="PANTHER" id="PTHR37804">
    <property type="entry name" value="CDAA REGULATORY PROTEIN CDAR"/>
    <property type="match status" value="1"/>
</dbReference>
<dbReference type="EMBL" id="JABAGO010000075">
    <property type="protein sequence ID" value="NMF01270.1"/>
    <property type="molecule type" value="Genomic_DNA"/>
</dbReference>
<evidence type="ECO:0000313" key="1">
    <source>
        <dbReference type="EMBL" id="NMF01270.1"/>
    </source>
</evidence>
<evidence type="ECO:0000313" key="2">
    <source>
        <dbReference type="Proteomes" id="UP000561326"/>
    </source>
</evidence>
<dbReference type="InterPro" id="IPR053154">
    <property type="entry name" value="c-di-AMP_regulator"/>
</dbReference>
<dbReference type="Pfam" id="PF07949">
    <property type="entry name" value="YbbR"/>
    <property type="match status" value="3"/>
</dbReference>
<dbReference type="Gene3D" id="2.170.120.40">
    <property type="entry name" value="YbbR-like domain"/>
    <property type="match status" value="2"/>
</dbReference>
<name>A0A848D3A8_ANEAE</name>
<proteinExistence type="predicted"/>
<dbReference type="AlphaFoldDB" id="A0A848D3A8"/>
<reference evidence="1 2" key="1">
    <citation type="submission" date="2020-04" db="EMBL/GenBank/DDBJ databases">
        <authorList>
            <person name="Hitch T.C.A."/>
            <person name="Wylensek D."/>
            <person name="Clavel T."/>
        </authorList>
    </citation>
    <scope>NUCLEOTIDE SEQUENCE [LARGE SCALE GENOMIC DNA]</scope>
    <source>
        <strain evidence="1 2">WB01_D5_05</strain>
    </source>
</reference>
<protein>
    <submittedName>
        <fullName evidence="1">Uncharacterized protein</fullName>
    </submittedName>
</protein>
<gene>
    <name evidence="1" type="ORF">HF838_24030</name>
</gene>